<reference evidence="2" key="1">
    <citation type="submission" date="2020-09" db="EMBL/GenBank/DDBJ databases">
        <title>Genome-Enabled Discovery of Anthraquinone Biosynthesis in Senna tora.</title>
        <authorList>
            <person name="Kang S.-H."/>
            <person name="Pandey R.P."/>
            <person name="Lee C.-M."/>
            <person name="Sim J.-S."/>
            <person name="Jeong J.-T."/>
            <person name="Choi B.-S."/>
            <person name="Jung M."/>
            <person name="Ginzburg D."/>
            <person name="Zhao K."/>
            <person name="Won S.Y."/>
            <person name="Oh T.-J."/>
            <person name="Yu Y."/>
            <person name="Kim N.-H."/>
            <person name="Lee O.R."/>
            <person name="Lee T.-H."/>
            <person name="Bashyal P."/>
            <person name="Kim T.-S."/>
            <person name="Lee W.-H."/>
            <person name="Kawkins C."/>
            <person name="Kim C.-K."/>
            <person name="Kim J.S."/>
            <person name="Ahn B.O."/>
            <person name="Rhee S.Y."/>
            <person name="Sohng J.K."/>
        </authorList>
    </citation>
    <scope>NUCLEOTIDE SEQUENCE</scope>
    <source>
        <tissue evidence="2">Leaf</tissue>
    </source>
</reference>
<comment type="caution">
    <text evidence="2">The sequence shown here is derived from an EMBL/GenBank/DDBJ whole genome shotgun (WGS) entry which is preliminary data.</text>
</comment>
<evidence type="ECO:0000313" key="2">
    <source>
        <dbReference type="EMBL" id="KAF7802194.1"/>
    </source>
</evidence>
<evidence type="ECO:0000313" key="3">
    <source>
        <dbReference type="Proteomes" id="UP000634136"/>
    </source>
</evidence>
<sequence>MGKEDESDGEREDESDVTFHRPMT</sequence>
<dbReference type="EMBL" id="JAAIUW010000013">
    <property type="protein sequence ID" value="KAF7802194.1"/>
    <property type="molecule type" value="Genomic_DNA"/>
</dbReference>
<name>A0A834SEZ2_9FABA</name>
<protein>
    <submittedName>
        <fullName evidence="2">Uncharacterized protein</fullName>
    </submittedName>
</protein>
<evidence type="ECO:0000256" key="1">
    <source>
        <dbReference type="SAM" id="MobiDB-lite"/>
    </source>
</evidence>
<gene>
    <name evidence="2" type="ORF">G2W53_041305</name>
</gene>
<accession>A0A834SEZ2</accession>
<feature type="compositionally biased region" description="Acidic residues" evidence="1">
    <location>
        <begin position="1"/>
        <end position="16"/>
    </location>
</feature>
<keyword evidence="3" id="KW-1185">Reference proteome</keyword>
<dbReference type="AlphaFoldDB" id="A0A834SEZ2"/>
<dbReference type="Proteomes" id="UP000634136">
    <property type="component" value="Unassembled WGS sequence"/>
</dbReference>
<feature type="region of interest" description="Disordered" evidence="1">
    <location>
        <begin position="1"/>
        <end position="24"/>
    </location>
</feature>
<organism evidence="2 3">
    <name type="scientific">Senna tora</name>
    <dbReference type="NCBI Taxonomy" id="362788"/>
    <lineage>
        <taxon>Eukaryota</taxon>
        <taxon>Viridiplantae</taxon>
        <taxon>Streptophyta</taxon>
        <taxon>Embryophyta</taxon>
        <taxon>Tracheophyta</taxon>
        <taxon>Spermatophyta</taxon>
        <taxon>Magnoliopsida</taxon>
        <taxon>eudicotyledons</taxon>
        <taxon>Gunneridae</taxon>
        <taxon>Pentapetalae</taxon>
        <taxon>rosids</taxon>
        <taxon>fabids</taxon>
        <taxon>Fabales</taxon>
        <taxon>Fabaceae</taxon>
        <taxon>Caesalpinioideae</taxon>
        <taxon>Cassia clade</taxon>
        <taxon>Senna</taxon>
    </lineage>
</organism>
<proteinExistence type="predicted"/>